<proteinExistence type="predicted"/>
<dbReference type="InterPro" id="IPR003399">
    <property type="entry name" value="Mce/MlaD"/>
</dbReference>
<evidence type="ECO:0000256" key="1">
    <source>
        <dbReference type="SAM" id="Phobius"/>
    </source>
</evidence>
<dbReference type="KEGG" id="fbm:MQE35_02660"/>
<dbReference type="PANTHER" id="PTHR33371:SF4">
    <property type="entry name" value="INTERMEMBRANE PHOSPHOLIPID TRANSPORT SYSTEM BINDING PROTEIN MLAD"/>
    <property type="match status" value="1"/>
</dbReference>
<reference evidence="3" key="1">
    <citation type="submission" date="2022-03" db="EMBL/GenBank/DDBJ databases">
        <title>Description of Abyssus ytuae gen. nov., sp. nov., a novel member of the family Flavobacteriaceae isolated from the sediment of Mariana Trench.</title>
        <authorList>
            <person name="Zhang J."/>
            <person name="Xu X."/>
        </authorList>
    </citation>
    <scope>NUCLEOTIDE SEQUENCE</scope>
    <source>
        <strain evidence="3">MT3330</strain>
    </source>
</reference>
<keyword evidence="1" id="KW-0812">Transmembrane</keyword>
<dbReference type="RefSeq" id="WP_255844259.1">
    <property type="nucleotide sequence ID" value="NZ_CP094358.1"/>
</dbReference>
<evidence type="ECO:0000313" key="4">
    <source>
        <dbReference type="Proteomes" id="UP000831290"/>
    </source>
</evidence>
<sequence>MKISRELKTGIIVLGGILLFILGFNYLKSNPVFDTSRKYYALYDDVGGLAPATPVTINGLQVGKITSIRFFNEKGKLIVSFTVDNEFQFSKNSIAEIYDTGIIGGKSIQILPKFDESGIAESGDTLQGAIKPGLTDLVTQQIAPLQQKIESMMVNADSVLVGFKEVLDDDARKNLRNVISDLNATVATFKNSSIVLNSFLADNKEKLNTSVDNVANMTEQFSEIGNKLNDANLDQAVKDIQSTMAKLNNVLAAIEGGKGSAGKLIKDEELYNNLSDASGQLELLLQDMRLNPKRYVHFSLFGKRQKEYELPEDDPALETNETNN</sequence>
<protein>
    <submittedName>
        <fullName evidence="3">MlaD family protein</fullName>
    </submittedName>
</protein>
<accession>A0A9E6ZLW6</accession>
<keyword evidence="1" id="KW-0472">Membrane</keyword>
<evidence type="ECO:0000259" key="2">
    <source>
        <dbReference type="Pfam" id="PF02470"/>
    </source>
</evidence>
<dbReference type="Pfam" id="PF02470">
    <property type="entry name" value="MlaD"/>
    <property type="match status" value="1"/>
</dbReference>
<dbReference type="Proteomes" id="UP000831290">
    <property type="component" value="Chromosome"/>
</dbReference>
<dbReference type="InterPro" id="IPR052336">
    <property type="entry name" value="MlaD_Phospholipid_Transporter"/>
</dbReference>
<evidence type="ECO:0000313" key="3">
    <source>
        <dbReference type="EMBL" id="UOB18209.1"/>
    </source>
</evidence>
<gene>
    <name evidence="3" type="ORF">MQE35_02660</name>
</gene>
<dbReference type="EMBL" id="CP094358">
    <property type="protein sequence ID" value="UOB18209.1"/>
    <property type="molecule type" value="Genomic_DNA"/>
</dbReference>
<keyword evidence="1" id="KW-1133">Transmembrane helix</keyword>
<feature type="domain" description="Mce/MlaD" evidence="2">
    <location>
        <begin position="37"/>
        <end position="112"/>
    </location>
</feature>
<name>A0A9E6ZLW6_9FLAO</name>
<keyword evidence="4" id="KW-1185">Reference proteome</keyword>
<dbReference type="AlphaFoldDB" id="A0A9E6ZLW6"/>
<organism evidence="3 4">
    <name type="scientific">Abyssalbus ytuae</name>
    <dbReference type="NCBI Taxonomy" id="2926907"/>
    <lineage>
        <taxon>Bacteria</taxon>
        <taxon>Pseudomonadati</taxon>
        <taxon>Bacteroidota</taxon>
        <taxon>Flavobacteriia</taxon>
        <taxon>Flavobacteriales</taxon>
        <taxon>Flavobacteriaceae</taxon>
        <taxon>Abyssalbus</taxon>
    </lineage>
</organism>
<feature type="transmembrane region" description="Helical" evidence="1">
    <location>
        <begin position="7"/>
        <end position="27"/>
    </location>
</feature>
<dbReference type="PANTHER" id="PTHR33371">
    <property type="entry name" value="INTERMEMBRANE PHOSPHOLIPID TRANSPORT SYSTEM BINDING PROTEIN MLAD-RELATED"/>
    <property type="match status" value="1"/>
</dbReference>